<organism evidence="8 9">
    <name type="scientific">Amphiplicatus metriothermophilus</name>
    <dbReference type="NCBI Taxonomy" id="1519374"/>
    <lineage>
        <taxon>Bacteria</taxon>
        <taxon>Pseudomonadati</taxon>
        <taxon>Pseudomonadota</taxon>
        <taxon>Alphaproteobacteria</taxon>
        <taxon>Parvularculales</taxon>
        <taxon>Parvularculaceae</taxon>
        <taxon>Amphiplicatus</taxon>
    </lineage>
</organism>
<sequence length="168" mass="17560">MVPLMMLSIFPAALLIAAANDLYEFKIPNWISVVLFAAYFAGGLALGAPAALYLEGLLLAAAALAVGFALFAFRILGGGDAKLLAAIAPWIGLSGLGAFLVNMAFAGAALAVALILFRKTPLLPIYAHAPWIMRLHQQPKDIPYAVAIAAGGLLSFPQTPYFQLAYGG</sequence>
<comment type="subcellular location">
    <subcellularLocation>
        <location evidence="1">Cell membrane</location>
        <topology evidence="1">Multi-pass membrane protein</topology>
    </subcellularLocation>
</comment>
<feature type="domain" description="Prepilin type IV endopeptidase peptidase" evidence="7">
    <location>
        <begin position="9"/>
        <end position="112"/>
    </location>
</feature>
<evidence type="ECO:0000256" key="3">
    <source>
        <dbReference type="ARBA" id="ARBA00022692"/>
    </source>
</evidence>
<name>A0A239PIQ2_9PROT</name>
<dbReference type="InterPro" id="IPR052218">
    <property type="entry name" value="Preflagellin_Peptidase"/>
</dbReference>
<dbReference type="PANTHER" id="PTHR36506">
    <property type="entry name" value="PREFLAGELLIN PEPTIDASE"/>
    <property type="match status" value="1"/>
</dbReference>
<keyword evidence="4 6" id="KW-1133">Transmembrane helix</keyword>
<evidence type="ECO:0000313" key="9">
    <source>
        <dbReference type="Proteomes" id="UP000198346"/>
    </source>
</evidence>
<dbReference type="PANTHER" id="PTHR36506:SF1">
    <property type="entry name" value="PREFLAGELLIN PEPTIDASE"/>
    <property type="match status" value="1"/>
</dbReference>
<dbReference type="RefSeq" id="WP_159462355.1">
    <property type="nucleotide sequence ID" value="NZ_FZQA01000001.1"/>
</dbReference>
<dbReference type="InterPro" id="IPR000045">
    <property type="entry name" value="Prepilin_IV_endopep_pep"/>
</dbReference>
<feature type="transmembrane region" description="Helical" evidence="6">
    <location>
        <begin position="29"/>
        <end position="50"/>
    </location>
</feature>
<dbReference type="OrthoDB" id="5329005at2"/>
<dbReference type="Pfam" id="PF01478">
    <property type="entry name" value="Peptidase_A24"/>
    <property type="match status" value="1"/>
</dbReference>
<dbReference type="GO" id="GO:0004190">
    <property type="term" value="F:aspartic-type endopeptidase activity"/>
    <property type="evidence" value="ECO:0007669"/>
    <property type="project" value="InterPro"/>
</dbReference>
<keyword evidence="5 6" id="KW-0472">Membrane</keyword>
<dbReference type="Proteomes" id="UP000198346">
    <property type="component" value="Unassembled WGS sequence"/>
</dbReference>
<keyword evidence="2" id="KW-1003">Cell membrane</keyword>
<evidence type="ECO:0000256" key="4">
    <source>
        <dbReference type="ARBA" id="ARBA00022989"/>
    </source>
</evidence>
<evidence type="ECO:0000256" key="6">
    <source>
        <dbReference type="SAM" id="Phobius"/>
    </source>
</evidence>
<dbReference type="GO" id="GO:0005886">
    <property type="term" value="C:plasma membrane"/>
    <property type="evidence" value="ECO:0007669"/>
    <property type="project" value="UniProtKB-SubCell"/>
</dbReference>
<feature type="transmembrane region" description="Helical" evidence="6">
    <location>
        <begin position="57"/>
        <end position="76"/>
    </location>
</feature>
<reference evidence="8 9" key="1">
    <citation type="submission" date="2017-07" db="EMBL/GenBank/DDBJ databases">
        <authorList>
            <person name="Sun Z.S."/>
            <person name="Albrecht U."/>
            <person name="Echele G."/>
            <person name="Lee C.C."/>
        </authorList>
    </citation>
    <scope>NUCLEOTIDE SEQUENCE [LARGE SCALE GENOMIC DNA]</scope>
    <source>
        <strain evidence="8 9">CGMCC 1.12710</strain>
    </source>
</reference>
<feature type="transmembrane region" description="Helical" evidence="6">
    <location>
        <begin position="96"/>
        <end position="117"/>
    </location>
</feature>
<dbReference type="AlphaFoldDB" id="A0A239PIQ2"/>
<evidence type="ECO:0000256" key="1">
    <source>
        <dbReference type="ARBA" id="ARBA00004651"/>
    </source>
</evidence>
<accession>A0A239PIQ2</accession>
<evidence type="ECO:0000259" key="7">
    <source>
        <dbReference type="Pfam" id="PF01478"/>
    </source>
</evidence>
<dbReference type="Gene3D" id="1.20.120.1220">
    <property type="match status" value="1"/>
</dbReference>
<gene>
    <name evidence="8" type="ORF">SAMN06297382_0158</name>
</gene>
<dbReference type="EMBL" id="FZQA01000001">
    <property type="protein sequence ID" value="SNT67666.1"/>
    <property type="molecule type" value="Genomic_DNA"/>
</dbReference>
<evidence type="ECO:0000256" key="5">
    <source>
        <dbReference type="ARBA" id="ARBA00023136"/>
    </source>
</evidence>
<keyword evidence="9" id="KW-1185">Reference proteome</keyword>
<protein>
    <submittedName>
        <fullName evidence="8">Prepilin peptidase CpaA</fullName>
    </submittedName>
</protein>
<evidence type="ECO:0000313" key="8">
    <source>
        <dbReference type="EMBL" id="SNT67666.1"/>
    </source>
</evidence>
<keyword evidence="3 6" id="KW-0812">Transmembrane</keyword>
<evidence type="ECO:0000256" key="2">
    <source>
        <dbReference type="ARBA" id="ARBA00022475"/>
    </source>
</evidence>
<proteinExistence type="predicted"/>